<sequence>MIRFDSRKVNARFHNPLEGGKLVNAELEYRRDPLLGHISILSDGLAGKREILFPKTDEEYITRCIKETMSNCFLCDDRWKKTTPRYPDDLISGGRLIKGDCVLFPNLFPVASYHAVIMVGKEHYRRLSAFSPDLVNDALQLAFSFIKRVFEMDQTRKYWTINANYLAPAGASLVHPHFQLLGDEIPSTHHERLLSATKKFYDSNGENFWKALVSTEKDLGLRYVLEKQGCHVLTAFSPMGTNEVLVVWPEIRSFLDFGNAEILIMAEAISMTLGFYEHLGFSTFNFACFSPSLGSNENWGSCIMRIVCRQNMVPDHRTDDYYLQKLLQNEIAIYSPENLASIFKAFVGIDS</sequence>
<dbReference type="Gene3D" id="3.30.428.10">
    <property type="entry name" value="HIT-like"/>
    <property type="match status" value="2"/>
</dbReference>
<name>A0A7C1AW92_9BACT</name>
<organism evidence="1">
    <name type="scientific">Thermodesulforhabdus norvegica</name>
    <dbReference type="NCBI Taxonomy" id="39841"/>
    <lineage>
        <taxon>Bacteria</taxon>
        <taxon>Pseudomonadati</taxon>
        <taxon>Thermodesulfobacteriota</taxon>
        <taxon>Syntrophobacteria</taxon>
        <taxon>Syntrophobacterales</taxon>
        <taxon>Thermodesulforhabdaceae</taxon>
        <taxon>Thermodesulforhabdus</taxon>
    </lineage>
</organism>
<evidence type="ECO:0008006" key="2">
    <source>
        <dbReference type="Google" id="ProtNLM"/>
    </source>
</evidence>
<proteinExistence type="predicted"/>
<comment type="caution">
    <text evidence="1">The sequence shown here is derived from an EMBL/GenBank/DDBJ whole genome shotgun (WGS) entry which is preliminary data.</text>
</comment>
<dbReference type="InterPro" id="IPR036265">
    <property type="entry name" value="HIT-like_sf"/>
</dbReference>
<evidence type="ECO:0000313" key="1">
    <source>
        <dbReference type="EMBL" id="HDL90077.1"/>
    </source>
</evidence>
<dbReference type="AlphaFoldDB" id="A0A7C1AW92"/>
<reference evidence="1" key="1">
    <citation type="journal article" date="2020" name="mSystems">
        <title>Genome- and Community-Level Interaction Insights into Carbon Utilization and Element Cycling Functions of Hydrothermarchaeota in Hydrothermal Sediment.</title>
        <authorList>
            <person name="Zhou Z."/>
            <person name="Liu Y."/>
            <person name="Xu W."/>
            <person name="Pan J."/>
            <person name="Luo Z.H."/>
            <person name="Li M."/>
        </authorList>
    </citation>
    <scope>NUCLEOTIDE SEQUENCE [LARGE SCALE GENOMIC DNA]</scope>
    <source>
        <strain evidence="1">HyVt-19</strain>
    </source>
</reference>
<dbReference type="SUPFAM" id="SSF54197">
    <property type="entry name" value="HIT-like"/>
    <property type="match status" value="1"/>
</dbReference>
<dbReference type="EMBL" id="DQZW01000197">
    <property type="protein sequence ID" value="HDL90077.1"/>
    <property type="molecule type" value="Genomic_DNA"/>
</dbReference>
<protein>
    <recommendedName>
        <fullName evidence="2">Galactose-1-phosphate uridylyltransferase</fullName>
    </recommendedName>
</protein>
<accession>A0A7C1AW92</accession>
<dbReference type="Proteomes" id="UP000886355">
    <property type="component" value="Unassembled WGS sequence"/>
</dbReference>
<gene>
    <name evidence="1" type="ORF">ENG14_04155</name>
</gene>